<sequence length="418" mass="43450">MRRTPLSVITLAAAMALAACGGGTPDEDVPATSAADQPATDEDQAPVDSDAPDDSEESPDESAGHDSEPAEEAPADSAAAFVIETTPPEPQSELAPGVVVAQEVQPGAGTSWYVVMSAAPDGTVVENWRFTVDKATAGNDPAYNTQPVRAGTFSSDFTKIAGTAQFRLDPIGFDTQVGYFSTDGRFTNLSGRDEPTSGVSQSHPTFGPDDRLWFWQQAPQASADLWSVALDGSDARQEDPGLTQPGQPFLFTQGAHPVPVYDQHAASAVSDDGSLAVRDDHNGWRADADLAALADASQLAPTDGVTAKPVSFLPGTTDQVLCSSGGLFVCDLDVANGTYSVGEELVPDSDELQGQAIGPRLLPDGLAAWTTTNSWTVDGVDVARVVWMDPSEGSLVGSAAIAYDNPNAPFPSVVGQAQ</sequence>
<gene>
    <name evidence="3" type="ORF">FB467_0058</name>
</gene>
<dbReference type="EMBL" id="VFOP01000001">
    <property type="protein sequence ID" value="TQL48995.1"/>
    <property type="molecule type" value="Genomic_DNA"/>
</dbReference>
<dbReference type="Proteomes" id="UP000319516">
    <property type="component" value="Unassembled WGS sequence"/>
</dbReference>
<keyword evidence="4" id="KW-1185">Reference proteome</keyword>
<evidence type="ECO:0000256" key="1">
    <source>
        <dbReference type="SAM" id="MobiDB-lite"/>
    </source>
</evidence>
<dbReference type="AlphaFoldDB" id="A0A542YLM4"/>
<evidence type="ECO:0000313" key="4">
    <source>
        <dbReference type="Proteomes" id="UP000319516"/>
    </source>
</evidence>
<dbReference type="RefSeq" id="WP_141783311.1">
    <property type="nucleotide sequence ID" value="NZ_BAAAIK010000008.1"/>
</dbReference>
<dbReference type="OrthoDB" id="2037808at1760"/>
<feature type="compositionally biased region" description="Acidic residues" evidence="1">
    <location>
        <begin position="39"/>
        <end position="60"/>
    </location>
</feature>
<dbReference type="PROSITE" id="PS51257">
    <property type="entry name" value="PROKAR_LIPOPROTEIN"/>
    <property type="match status" value="1"/>
</dbReference>
<protein>
    <recommendedName>
        <fullName evidence="5">WD40 repeat protein</fullName>
    </recommendedName>
</protein>
<keyword evidence="2" id="KW-0732">Signal</keyword>
<accession>A0A542YLM4</accession>
<evidence type="ECO:0000256" key="2">
    <source>
        <dbReference type="SAM" id="SignalP"/>
    </source>
</evidence>
<reference evidence="3 4" key="1">
    <citation type="submission" date="2019-06" db="EMBL/GenBank/DDBJ databases">
        <title>Sequencing the genomes of 1000 actinobacteria strains.</title>
        <authorList>
            <person name="Klenk H.-P."/>
        </authorList>
    </citation>
    <scope>NUCLEOTIDE SEQUENCE [LARGE SCALE GENOMIC DNA]</scope>
    <source>
        <strain evidence="3 4">DSM 12335</strain>
    </source>
</reference>
<comment type="caution">
    <text evidence="3">The sequence shown here is derived from an EMBL/GenBank/DDBJ whole genome shotgun (WGS) entry which is preliminary data.</text>
</comment>
<proteinExistence type="predicted"/>
<feature type="chain" id="PRO_5038873955" description="WD40 repeat protein" evidence="2">
    <location>
        <begin position="19"/>
        <end position="418"/>
    </location>
</feature>
<feature type="signal peptide" evidence="2">
    <location>
        <begin position="1"/>
        <end position="18"/>
    </location>
</feature>
<name>A0A542YLM4_9MICO</name>
<evidence type="ECO:0008006" key="5">
    <source>
        <dbReference type="Google" id="ProtNLM"/>
    </source>
</evidence>
<feature type="region of interest" description="Disordered" evidence="1">
    <location>
        <begin position="20"/>
        <end position="75"/>
    </location>
</feature>
<evidence type="ECO:0000313" key="3">
    <source>
        <dbReference type="EMBL" id="TQL48995.1"/>
    </source>
</evidence>
<organism evidence="3 4">
    <name type="scientific">Ornithinicoccus hortensis</name>
    <dbReference type="NCBI Taxonomy" id="82346"/>
    <lineage>
        <taxon>Bacteria</taxon>
        <taxon>Bacillati</taxon>
        <taxon>Actinomycetota</taxon>
        <taxon>Actinomycetes</taxon>
        <taxon>Micrococcales</taxon>
        <taxon>Intrasporangiaceae</taxon>
        <taxon>Ornithinicoccus</taxon>
    </lineage>
</organism>